<protein>
    <recommendedName>
        <fullName evidence="1">Bacteriophage T5 Orf172 DNA-binding domain-containing protein</fullName>
    </recommendedName>
</protein>
<evidence type="ECO:0000313" key="3">
    <source>
        <dbReference type="Proteomes" id="UP000030451"/>
    </source>
</evidence>
<proteinExistence type="predicted"/>
<dbReference type="RefSeq" id="WP_031813940.1">
    <property type="nucleotide sequence ID" value="NZ_JRWP01000071.1"/>
</dbReference>
<dbReference type="EMBL" id="JRWP01000071">
    <property type="protein sequence ID" value="KGY06812.1"/>
    <property type="molecule type" value="Genomic_DNA"/>
</dbReference>
<dbReference type="OrthoDB" id="9935776at2"/>
<sequence length="182" mass="20938">MDRNSLEEALKTPFRNNKYRCDHIYIAYSPALHIFKIGITSNPKARLSQLKTTGIGEVKDWEYHFVRKVGTITAHSQEVEVSRQLYHHNIELNYLNCTGADYSRELYRCDIKIIKAAFKSVGLTIPVTSPALRKRFIATVPKMNFLQWVNLNRENVGLSAITLEELQNSRFYTIPEDANFGA</sequence>
<dbReference type="Pfam" id="PF10544">
    <property type="entry name" value="T5orf172"/>
    <property type="match status" value="1"/>
</dbReference>
<organism evidence="2 3">
    <name type="scientific">Photobacterium sp. (strain ATCC 43367)</name>
    <dbReference type="NCBI Taxonomy" id="379097"/>
    <lineage>
        <taxon>Bacteria</taxon>
        <taxon>Pseudomonadati</taxon>
        <taxon>Pseudomonadota</taxon>
        <taxon>Gammaproteobacteria</taxon>
        <taxon>Vibrionales</taxon>
        <taxon>Vibrionaceae</taxon>
        <taxon>Vibrio</taxon>
        <taxon>Vibrio oreintalis group</taxon>
    </lineage>
</organism>
<comment type="caution">
    <text evidence="2">The sequence shown here is derived from an EMBL/GenBank/DDBJ whole genome shotgun (WGS) entry which is preliminary data.</text>
</comment>
<evidence type="ECO:0000259" key="1">
    <source>
        <dbReference type="Pfam" id="PF10544"/>
    </source>
</evidence>
<dbReference type="Proteomes" id="UP000030451">
    <property type="component" value="Unassembled WGS sequence"/>
</dbReference>
<dbReference type="InterPro" id="IPR018306">
    <property type="entry name" value="Phage_T5_Orf172_DNA-bd"/>
</dbReference>
<name>A0A0A5HMM1_PHOS4</name>
<dbReference type="AlphaFoldDB" id="A0A0A5HMM1"/>
<accession>A0A0A5HMM1</accession>
<gene>
    <name evidence="2" type="ORF">NM06_20455</name>
</gene>
<reference evidence="2 3" key="1">
    <citation type="submission" date="2014-10" db="EMBL/GenBank/DDBJ databases">
        <title>Genome sequencing of Vibrio sinaloensis T08.</title>
        <authorList>
            <person name="Chan K.-G."/>
            <person name="Mohamad N.I."/>
        </authorList>
    </citation>
    <scope>NUCLEOTIDE SEQUENCE [LARGE SCALE GENOMIC DNA]</scope>
    <source>
        <strain evidence="2 3">T08</strain>
    </source>
</reference>
<feature type="domain" description="Bacteriophage T5 Orf172 DNA-binding" evidence="1">
    <location>
        <begin position="23"/>
        <end position="120"/>
    </location>
</feature>
<evidence type="ECO:0000313" key="2">
    <source>
        <dbReference type="EMBL" id="KGY06812.1"/>
    </source>
</evidence>